<dbReference type="AlphaFoldDB" id="A5DJT4"/>
<evidence type="ECO:0000313" key="13">
    <source>
        <dbReference type="Proteomes" id="UP000001997"/>
    </source>
</evidence>
<evidence type="ECO:0000256" key="2">
    <source>
        <dbReference type="ARBA" id="ARBA00004922"/>
    </source>
</evidence>
<evidence type="ECO:0000256" key="9">
    <source>
        <dbReference type="ARBA" id="ARBA00023136"/>
    </source>
</evidence>
<dbReference type="OrthoDB" id="5589195at2759"/>
<gene>
    <name evidence="12" type="ORF">PGUG_03535</name>
</gene>
<comment type="similarity">
    <text evidence="3 10">Belongs to the ALG6/ALG8 glucosyltransferase family.</text>
</comment>
<evidence type="ECO:0000256" key="6">
    <source>
        <dbReference type="ARBA" id="ARBA00022692"/>
    </source>
</evidence>
<evidence type="ECO:0000256" key="4">
    <source>
        <dbReference type="ARBA" id="ARBA00022676"/>
    </source>
</evidence>
<keyword evidence="6 10" id="KW-0812">Transmembrane</keyword>
<name>A5DJT4_PICGU</name>
<keyword evidence="8 10" id="KW-1133">Transmembrane helix</keyword>
<organism evidence="12 13">
    <name type="scientific">Meyerozyma guilliermondii (strain ATCC 6260 / CBS 566 / DSM 6381 / JCM 1539 / NBRC 10279 / NRRL Y-324)</name>
    <name type="common">Yeast</name>
    <name type="synonym">Candida guilliermondii</name>
    <dbReference type="NCBI Taxonomy" id="294746"/>
    <lineage>
        <taxon>Eukaryota</taxon>
        <taxon>Fungi</taxon>
        <taxon>Dikarya</taxon>
        <taxon>Ascomycota</taxon>
        <taxon>Saccharomycotina</taxon>
        <taxon>Pichiomycetes</taxon>
        <taxon>Debaryomycetaceae</taxon>
        <taxon>Meyerozyma</taxon>
    </lineage>
</organism>
<comment type="pathway">
    <text evidence="2 10">Protein modification; protein glycosylation.</text>
</comment>
<feature type="transmembrane region" description="Helical" evidence="10">
    <location>
        <begin position="74"/>
        <end position="92"/>
    </location>
</feature>
<keyword evidence="13" id="KW-1185">Reference proteome</keyword>
<feature type="transmembrane region" description="Helical" evidence="10">
    <location>
        <begin position="179"/>
        <end position="198"/>
    </location>
</feature>
<comment type="subcellular location">
    <subcellularLocation>
        <location evidence="1 10">Endoplasmic reticulum membrane</location>
        <topology evidence="1 10">Multi-pass membrane protein</topology>
    </subcellularLocation>
</comment>
<dbReference type="VEuPathDB" id="FungiDB:PGUG_03535"/>
<dbReference type="eggNOG" id="KOG2575">
    <property type="taxonomic scope" value="Eukaryota"/>
</dbReference>
<keyword evidence="4 10" id="KW-0328">Glycosyltransferase</keyword>
<proteinExistence type="inferred from homology"/>
<feature type="compositionally biased region" description="Low complexity" evidence="11">
    <location>
        <begin position="1"/>
        <end position="27"/>
    </location>
</feature>
<comment type="caution">
    <text evidence="10">Lacks conserved residue(s) required for the propagation of feature annotation.</text>
</comment>
<evidence type="ECO:0000256" key="7">
    <source>
        <dbReference type="ARBA" id="ARBA00022824"/>
    </source>
</evidence>
<evidence type="ECO:0000256" key="1">
    <source>
        <dbReference type="ARBA" id="ARBA00004477"/>
    </source>
</evidence>
<sequence length="224" mass="25196">MAKNSAKAGKKASSPKVATKASPKASPKPSPKASHKRKKKTTSPTNKNSIYHDTPIYDMLHEFEKAPHQWAARYILVLTAIILRAAVGLGSFSGQGQGPINGDFEAQRHWMELTIHLPISKWYFYDLQYWGLDYPPLTAFHSYVFGKLGSFIDPQWFALDTSRGIEDAGIKTFMRISSLLSELVLYIPALFGVISLIGKQLRVSRMDQNHYNLYYTLPTFVGIN</sequence>
<dbReference type="PANTHER" id="PTHR12413">
    <property type="entry name" value="DOLICHYL GLYCOSYLTRANSFERASE"/>
    <property type="match status" value="1"/>
</dbReference>
<accession>A5DJT4</accession>
<keyword evidence="9 10" id="KW-0472">Membrane</keyword>
<feature type="region of interest" description="Disordered" evidence="11">
    <location>
        <begin position="1"/>
        <end position="49"/>
    </location>
</feature>
<dbReference type="Proteomes" id="UP000001997">
    <property type="component" value="Unassembled WGS sequence"/>
</dbReference>
<evidence type="ECO:0000256" key="8">
    <source>
        <dbReference type="ARBA" id="ARBA00022989"/>
    </source>
</evidence>
<dbReference type="GO" id="GO:0042281">
    <property type="term" value="F:dolichyl pyrophosphate Man9GlcNAc2 alpha-1,3-glucosyltransferase activity"/>
    <property type="evidence" value="ECO:0007669"/>
    <property type="project" value="TreeGrafter"/>
</dbReference>
<dbReference type="GeneID" id="5125976"/>
<evidence type="ECO:0000256" key="11">
    <source>
        <dbReference type="SAM" id="MobiDB-lite"/>
    </source>
</evidence>
<dbReference type="STRING" id="294746.A5DJT4"/>
<dbReference type="EC" id="2.4.1.-" evidence="10"/>
<dbReference type="PANTHER" id="PTHR12413:SF1">
    <property type="entry name" value="DOLICHYL PYROPHOSPHATE MAN9GLCNAC2 ALPHA-1,3-GLUCOSYLTRANSFERASE"/>
    <property type="match status" value="1"/>
</dbReference>
<dbReference type="HOGENOM" id="CLU_1235425_0_0_1"/>
<dbReference type="Pfam" id="PF03155">
    <property type="entry name" value="Alg6_Alg8"/>
    <property type="match status" value="1"/>
</dbReference>
<dbReference type="GO" id="GO:0005789">
    <property type="term" value="C:endoplasmic reticulum membrane"/>
    <property type="evidence" value="ECO:0007669"/>
    <property type="project" value="UniProtKB-SubCell"/>
</dbReference>
<protein>
    <recommendedName>
        <fullName evidence="10">Alpha-1,3-glucosyltransferase</fullName>
        <ecNumber evidence="10">2.4.1.-</ecNumber>
    </recommendedName>
</protein>
<keyword evidence="5 10" id="KW-0808">Transferase</keyword>
<dbReference type="InParanoid" id="A5DJT4"/>
<evidence type="ECO:0000256" key="5">
    <source>
        <dbReference type="ARBA" id="ARBA00022679"/>
    </source>
</evidence>
<dbReference type="EMBL" id="CH408158">
    <property type="protein sequence ID" value="EDK39437.2"/>
    <property type="molecule type" value="Genomic_DNA"/>
</dbReference>
<keyword evidence="7 10" id="KW-0256">Endoplasmic reticulum</keyword>
<evidence type="ECO:0000313" key="12">
    <source>
        <dbReference type="EMBL" id="EDK39437.2"/>
    </source>
</evidence>
<evidence type="ECO:0000256" key="10">
    <source>
        <dbReference type="RuleBase" id="RU363110"/>
    </source>
</evidence>
<evidence type="ECO:0000256" key="3">
    <source>
        <dbReference type="ARBA" id="ARBA00008715"/>
    </source>
</evidence>
<reference evidence="12 13" key="1">
    <citation type="journal article" date="2009" name="Nature">
        <title>Evolution of pathogenicity and sexual reproduction in eight Candida genomes.</title>
        <authorList>
            <person name="Butler G."/>
            <person name="Rasmussen M.D."/>
            <person name="Lin M.F."/>
            <person name="Santos M.A."/>
            <person name="Sakthikumar S."/>
            <person name="Munro C.A."/>
            <person name="Rheinbay E."/>
            <person name="Grabherr M."/>
            <person name="Forche A."/>
            <person name="Reedy J.L."/>
            <person name="Agrafioti I."/>
            <person name="Arnaud M.B."/>
            <person name="Bates S."/>
            <person name="Brown A.J."/>
            <person name="Brunke S."/>
            <person name="Costanzo M.C."/>
            <person name="Fitzpatrick D.A."/>
            <person name="de Groot P.W."/>
            <person name="Harris D."/>
            <person name="Hoyer L.L."/>
            <person name="Hube B."/>
            <person name="Klis F.M."/>
            <person name="Kodira C."/>
            <person name="Lennard N."/>
            <person name="Logue M.E."/>
            <person name="Martin R."/>
            <person name="Neiman A.M."/>
            <person name="Nikolaou E."/>
            <person name="Quail M.A."/>
            <person name="Quinn J."/>
            <person name="Santos M.C."/>
            <person name="Schmitzberger F.F."/>
            <person name="Sherlock G."/>
            <person name="Shah P."/>
            <person name="Silverstein K.A."/>
            <person name="Skrzypek M.S."/>
            <person name="Soll D."/>
            <person name="Staggs R."/>
            <person name="Stansfield I."/>
            <person name="Stumpf M.P."/>
            <person name="Sudbery P.E."/>
            <person name="Srikantha T."/>
            <person name="Zeng Q."/>
            <person name="Berman J."/>
            <person name="Berriman M."/>
            <person name="Heitman J."/>
            <person name="Gow N.A."/>
            <person name="Lorenz M.C."/>
            <person name="Birren B.W."/>
            <person name="Kellis M."/>
            <person name="Cuomo C.A."/>
        </authorList>
    </citation>
    <scope>NUCLEOTIDE SEQUENCE [LARGE SCALE GENOMIC DNA]</scope>
    <source>
        <strain evidence="13">ATCC 6260 / CBS 566 / DSM 6381 / JCM 1539 / NBRC 10279 / NRRL Y-324</strain>
    </source>
</reference>
<dbReference type="UniPathway" id="UPA00378"/>
<dbReference type="KEGG" id="pgu:PGUG_03535"/>
<dbReference type="InterPro" id="IPR004856">
    <property type="entry name" value="Glyco_trans_ALG6/ALG8"/>
</dbReference>
<dbReference type="RefSeq" id="XP_001484154.2">
    <property type="nucleotide sequence ID" value="XM_001484104.1"/>
</dbReference>